<dbReference type="GO" id="GO:0008173">
    <property type="term" value="F:RNA methyltransferase activity"/>
    <property type="evidence" value="ECO:0007669"/>
    <property type="project" value="InterPro"/>
</dbReference>
<dbReference type="CDD" id="cd18093">
    <property type="entry name" value="SpoU-like_TrmJ"/>
    <property type="match status" value="1"/>
</dbReference>
<evidence type="ECO:0000256" key="1">
    <source>
        <dbReference type="ARBA" id="ARBA00007228"/>
    </source>
</evidence>
<dbReference type="InterPro" id="IPR029026">
    <property type="entry name" value="tRNA_m1G_MTases_N"/>
</dbReference>
<keyword evidence="2 6" id="KW-0489">Methyltransferase</keyword>
<protein>
    <submittedName>
        <fullName evidence="6">tRNA methyltransferase</fullName>
    </submittedName>
</protein>
<evidence type="ECO:0000313" key="6">
    <source>
        <dbReference type="EMBL" id="OXE50304.1"/>
    </source>
</evidence>
<accession>A0A227KPW2</accession>
<dbReference type="GeneID" id="78363574"/>
<dbReference type="Pfam" id="PF00588">
    <property type="entry name" value="SpoU_methylase"/>
    <property type="match status" value="1"/>
</dbReference>
<dbReference type="Proteomes" id="UP000214610">
    <property type="component" value="Unassembled WGS sequence"/>
</dbReference>
<proteinExistence type="inferred from homology"/>
<dbReference type="PANTHER" id="PTHR42786:SF2">
    <property type="entry name" value="TRNA (CYTIDINE_URIDINE-2'-O-)-METHYLTRANSFERASE TRMJ"/>
    <property type="match status" value="1"/>
</dbReference>
<dbReference type="Gene3D" id="1.10.8.590">
    <property type="match status" value="1"/>
</dbReference>
<keyword evidence="7" id="KW-1185">Reference proteome</keyword>
<dbReference type="InterPro" id="IPR029028">
    <property type="entry name" value="Alpha/beta_knot_MTases"/>
</dbReference>
<evidence type="ECO:0000313" key="7">
    <source>
        <dbReference type="Proteomes" id="UP000214610"/>
    </source>
</evidence>
<comment type="caution">
    <text evidence="6">The sequence shown here is derived from an EMBL/GenBank/DDBJ whole genome shotgun (WGS) entry which is preliminary data.</text>
</comment>
<dbReference type="PANTHER" id="PTHR42786">
    <property type="entry name" value="TRNA/RRNA METHYLTRANSFERASE"/>
    <property type="match status" value="1"/>
</dbReference>
<dbReference type="EMBL" id="NHMP01000002">
    <property type="protein sequence ID" value="OXE50304.1"/>
    <property type="molecule type" value="Genomic_DNA"/>
</dbReference>
<dbReference type="GO" id="GO:0002128">
    <property type="term" value="P:tRNA nucleoside ribose methylation"/>
    <property type="evidence" value="ECO:0007669"/>
    <property type="project" value="TreeGrafter"/>
</dbReference>
<evidence type="ECO:0000256" key="2">
    <source>
        <dbReference type="ARBA" id="ARBA00022603"/>
    </source>
</evidence>
<reference evidence="7" key="1">
    <citation type="submission" date="2017-05" db="EMBL/GenBank/DDBJ databases">
        <title>Improved OligoMM genomes.</title>
        <authorList>
            <person name="Garzetti D."/>
        </authorList>
    </citation>
    <scope>NUCLEOTIDE SEQUENCE [LARGE SCALE GENOMIC DNA]</scope>
    <source>
        <strain evidence="7">YL45</strain>
    </source>
</reference>
<keyword evidence="3 6" id="KW-0808">Transferase</keyword>
<dbReference type="InterPro" id="IPR001537">
    <property type="entry name" value="SpoU_MeTrfase"/>
</dbReference>
<dbReference type="GO" id="GO:0005829">
    <property type="term" value="C:cytosol"/>
    <property type="evidence" value="ECO:0007669"/>
    <property type="project" value="TreeGrafter"/>
</dbReference>
<dbReference type="InterPro" id="IPR004384">
    <property type="entry name" value="RNA_MeTrfase_TrmJ/LasT"/>
</dbReference>
<name>A0A227KPW2_9BURK</name>
<organism evidence="6 7">
    <name type="scientific">Turicimonas muris</name>
    <dbReference type="NCBI Taxonomy" id="1796652"/>
    <lineage>
        <taxon>Bacteria</taxon>
        <taxon>Pseudomonadati</taxon>
        <taxon>Pseudomonadota</taxon>
        <taxon>Betaproteobacteria</taxon>
        <taxon>Burkholderiales</taxon>
        <taxon>Sutterellaceae</taxon>
        <taxon>Turicimonas</taxon>
    </lineage>
</organism>
<evidence type="ECO:0000259" key="5">
    <source>
        <dbReference type="Pfam" id="PF00588"/>
    </source>
</evidence>
<dbReference type="GO" id="GO:0003723">
    <property type="term" value="F:RNA binding"/>
    <property type="evidence" value="ECO:0007669"/>
    <property type="project" value="InterPro"/>
</dbReference>
<gene>
    <name evidence="6" type="ORF">ADH67_04765</name>
</gene>
<comment type="similarity">
    <text evidence="1">Belongs to the class IV-like SAM-binding methyltransferase superfamily. RNA methyltransferase TrmH family.</text>
</comment>
<sequence length="259" mass="28657">MAFVPQGGRVRFVLVEPSHAGNIGSAARAINTMGFTELYVVNPRDRDYKRNPEALSFCTRSADVLFSSICVPDLQSALQDIQLAYALSGYDREFGPPFVSLTEACLEAKEALGDSNIRIAFVFGTERSGLTNEQVNQCQRCVGIPANPQCDSLNLAQAVQVTAYQLQTDLRGPLLSKESRRFSYGELASVDSTEKMFGHLQQAMVACGALDPQKPKFMMERFRHLFSRAGLTQTEVDLLRGVYSSIIRSKDERKGSKKL</sequence>
<dbReference type="AlphaFoldDB" id="A0A227KPW2"/>
<dbReference type="SUPFAM" id="SSF75217">
    <property type="entry name" value="alpha/beta knot"/>
    <property type="match status" value="1"/>
</dbReference>
<dbReference type="PIRSF" id="PIRSF004808">
    <property type="entry name" value="LasT"/>
    <property type="match status" value="1"/>
</dbReference>
<evidence type="ECO:0000256" key="3">
    <source>
        <dbReference type="ARBA" id="ARBA00022679"/>
    </source>
</evidence>
<dbReference type="Gene3D" id="3.40.1280.10">
    <property type="match status" value="1"/>
</dbReference>
<feature type="domain" description="tRNA/rRNA methyltransferase SpoU type" evidence="5">
    <location>
        <begin position="10"/>
        <end position="164"/>
    </location>
</feature>
<keyword evidence="4" id="KW-0949">S-adenosyl-L-methionine</keyword>
<evidence type="ECO:0000256" key="4">
    <source>
        <dbReference type="ARBA" id="ARBA00022691"/>
    </source>
</evidence>
<dbReference type="RefSeq" id="WP_066591754.1">
    <property type="nucleotide sequence ID" value="NZ_CANBEU010000038.1"/>
</dbReference>